<protein>
    <submittedName>
        <fullName evidence="2">Uncharacterized protein</fullName>
    </submittedName>
</protein>
<dbReference type="OrthoDB" id="525514at2759"/>
<evidence type="ECO:0000256" key="1">
    <source>
        <dbReference type="SAM" id="Phobius"/>
    </source>
</evidence>
<dbReference type="AlphaFoldDB" id="A0A2J7ZJV6"/>
<evidence type="ECO:0000313" key="2">
    <source>
        <dbReference type="EMBL" id="PNH00549.1"/>
    </source>
</evidence>
<name>A0A2J7ZJV6_9CHLO</name>
<keyword evidence="3" id="KW-1185">Reference proteome</keyword>
<sequence length="86" mass="9804">MGCCGYWGFHTRRNFAAWIAFAVLFVTGCIWLPIGGVGFGACSFCHDRFSPKLTPRDNTTTMDAFDKECKNWAYAFGTWYPDKMLQ</sequence>
<feature type="transmembrane region" description="Helical" evidence="1">
    <location>
        <begin position="15"/>
        <end position="42"/>
    </location>
</feature>
<accession>A0A2J7ZJV6</accession>
<organism evidence="2 3">
    <name type="scientific">Tetrabaena socialis</name>
    <dbReference type="NCBI Taxonomy" id="47790"/>
    <lineage>
        <taxon>Eukaryota</taxon>
        <taxon>Viridiplantae</taxon>
        <taxon>Chlorophyta</taxon>
        <taxon>core chlorophytes</taxon>
        <taxon>Chlorophyceae</taxon>
        <taxon>CS clade</taxon>
        <taxon>Chlamydomonadales</taxon>
        <taxon>Tetrabaenaceae</taxon>
        <taxon>Tetrabaena</taxon>
    </lineage>
</organism>
<reference evidence="2 3" key="1">
    <citation type="journal article" date="2017" name="Mol. Biol. Evol.">
        <title>The 4-celled Tetrabaena socialis nuclear genome reveals the essential components for genetic control of cell number at the origin of multicellularity in the volvocine lineage.</title>
        <authorList>
            <person name="Featherston J."/>
            <person name="Arakaki Y."/>
            <person name="Hanschen E.R."/>
            <person name="Ferris P.J."/>
            <person name="Michod R.E."/>
            <person name="Olson B.J.S.C."/>
            <person name="Nozaki H."/>
            <person name="Durand P.M."/>
        </authorList>
    </citation>
    <scope>NUCLEOTIDE SEQUENCE [LARGE SCALE GENOMIC DNA]</scope>
    <source>
        <strain evidence="2 3">NIES-571</strain>
    </source>
</reference>
<feature type="non-terminal residue" evidence="2">
    <location>
        <position position="86"/>
    </location>
</feature>
<keyword evidence="1" id="KW-0472">Membrane</keyword>
<keyword evidence="1" id="KW-1133">Transmembrane helix</keyword>
<proteinExistence type="predicted"/>
<keyword evidence="1" id="KW-0812">Transmembrane</keyword>
<evidence type="ECO:0000313" key="3">
    <source>
        <dbReference type="Proteomes" id="UP000236333"/>
    </source>
</evidence>
<comment type="caution">
    <text evidence="2">The sequence shown here is derived from an EMBL/GenBank/DDBJ whole genome shotgun (WGS) entry which is preliminary data.</text>
</comment>
<dbReference type="Proteomes" id="UP000236333">
    <property type="component" value="Unassembled WGS sequence"/>
</dbReference>
<gene>
    <name evidence="2" type="ORF">TSOC_013623</name>
</gene>
<dbReference type="EMBL" id="PGGS01001315">
    <property type="protein sequence ID" value="PNH00549.1"/>
    <property type="molecule type" value="Genomic_DNA"/>
</dbReference>